<comment type="caution">
    <text evidence="2">The sequence shown here is derived from an EMBL/GenBank/DDBJ whole genome shotgun (WGS) entry which is preliminary data.</text>
</comment>
<dbReference type="Proteomes" id="UP001241072">
    <property type="component" value="Unassembled WGS sequence"/>
</dbReference>
<keyword evidence="1" id="KW-0812">Transmembrane</keyword>
<keyword evidence="1" id="KW-1133">Transmembrane helix</keyword>
<organism evidence="2 3">
    <name type="scientific">Antiquaquibacter soli</name>
    <dbReference type="NCBI Taxonomy" id="3064523"/>
    <lineage>
        <taxon>Bacteria</taxon>
        <taxon>Bacillati</taxon>
        <taxon>Actinomycetota</taxon>
        <taxon>Actinomycetes</taxon>
        <taxon>Micrococcales</taxon>
        <taxon>Microbacteriaceae</taxon>
        <taxon>Antiquaquibacter</taxon>
    </lineage>
</organism>
<dbReference type="RefSeq" id="WP_305003747.1">
    <property type="nucleotide sequence ID" value="NZ_JAUQUB010000004.1"/>
</dbReference>
<keyword evidence="3" id="KW-1185">Reference proteome</keyword>
<name>A0ABT9BVE6_9MICO</name>
<evidence type="ECO:0000256" key="1">
    <source>
        <dbReference type="SAM" id="Phobius"/>
    </source>
</evidence>
<keyword evidence="1" id="KW-0472">Membrane</keyword>
<accession>A0ABT9BVE6</accession>
<gene>
    <name evidence="2" type="ORF">Q5716_13865</name>
</gene>
<proteinExistence type="predicted"/>
<reference evidence="2 3" key="1">
    <citation type="submission" date="2023-07" db="EMBL/GenBank/DDBJ databases">
        <title>Protaetiibacter sp. nov WY-16 isolated from soil.</title>
        <authorList>
            <person name="Liu B."/>
            <person name="Wan Y."/>
        </authorList>
    </citation>
    <scope>NUCLEOTIDE SEQUENCE [LARGE SCALE GENOMIC DNA]</scope>
    <source>
        <strain evidence="2 3">WY-16</strain>
    </source>
</reference>
<protein>
    <recommendedName>
        <fullName evidence="4">DUF2993 domain-containing protein</fullName>
    </recommendedName>
</protein>
<dbReference type="EMBL" id="JAUQUB010000004">
    <property type="protein sequence ID" value="MDO7883317.1"/>
    <property type="molecule type" value="Genomic_DNA"/>
</dbReference>
<evidence type="ECO:0000313" key="3">
    <source>
        <dbReference type="Proteomes" id="UP001241072"/>
    </source>
</evidence>
<sequence length="222" mass="23565">MAARRRPWLAWLPAVILSVVIVGVLVVAGVLLQGGLGKPTPKPTEGQVTDLNWSSFTETGLDYIRSSRDVRIDLSRPPVEAAAIGLDPDATLVLERIDNLDVQLDYDLILNGGGEAPGGLRLTASEIRITTAGGLVTRVEADLVDVLPFRQALDRFERESATSGWTLDRDAIFAMVEEATRAGEPYEVAVGPSDRLGLALSATASCDTSGYCALTYSAAPVG</sequence>
<feature type="transmembrane region" description="Helical" evidence="1">
    <location>
        <begin position="9"/>
        <end position="32"/>
    </location>
</feature>
<evidence type="ECO:0000313" key="2">
    <source>
        <dbReference type="EMBL" id="MDO7883317.1"/>
    </source>
</evidence>
<evidence type="ECO:0008006" key="4">
    <source>
        <dbReference type="Google" id="ProtNLM"/>
    </source>
</evidence>